<dbReference type="PANTHER" id="PTHR43767">
    <property type="entry name" value="LONG-CHAIN-FATTY-ACID--COA LIGASE"/>
    <property type="match status" value="1"/>
</dbReference>
<proteinExistence type="predicted"/>
<evidence type="ECO:0000313" key="3">
    <source>
        <dbReference type="EMBL" id="TVZ03625.1"/>
    </source>
</evidence>
<dbReference type="EMBL" id="RPFW01000004">
    <property type="protein sequence ID" value="TVZ03625.1"/>
    <property type="molecule type" value="Genomic_DNA"/>
</dbReference>
<keyword evidence="4" id="KW-1185">Reference proteome</keyword>
<dbReference type="Gene3D" id="3.30.300.30">
    <property type="match status" value="1"/>
</dbReference>
<dbReference type="PROSITE" id="PS00455">
    <property type="entry name" value="AMP_BINDING"/>
    <property type="match status" value="1"/>
</dbReference>
<feature type="domain" description="AMP-binding enzyme C-terminal" evidence="2">
    <location>
        <begin position="422"/>
        <end position="500"/>
    </location>
</feature>
<reference evidence="3 4" key="1">
    <citation type="submission" date="2018-11" db="EMBL/GenBank/DDBJ databases">
        <title>Trebonia kvetii gen.nov., sp.nov., a novel acidophilic actinobacterium, and proposal of the new actinobacterial family Treboniaceae fam. nov.</title>
        <authorList>
            <person name="Rapoport D."/>
            <person name="Sagova-Mareckova M."/>
            <person name="Sedlacek I."/>
            <person name="Provaznik J."/>
            <person name="Kralova S."/>
            <person name="Pavlinic D."/>
            <person name="Benes V."/>
            <person name="Kopecky J."/>
        </authorList>
    </citation>
    <scope>NUCLEOTIDE SEQUENCE [LARGE SCALE GENOMIC DNA]</scope>
    <source>
        <strain evidence="3 4">15Tr583</strain>
    </source>
</reference>
<evidence type="ECO:0000259" key="1">
    <source>
        <dbReference type="Pfam" id="PF00501"/>
    </source>
</evidence>
<evidence type="ECO:0000259" key="2">
    <source>
        <dbReference type="Pfam" id="PF13193"/>
    </source>
</evidence>
<accession>A0A6P2BZK9</accession>
<dbReference type="Pfam" id="PF00501">
    <property type="entry name" value="AMP-binding"/>
    <property type="match status" value="1"/>
</dbReference>
<comment type="caution">
    <text evidence="3">The sequence shown here is derived from an EMBL/GenBank/DDBJ whole genome shotgun (WGS) entry which is preliminary data.</text>
</comment>
<gene>
    <name evidence="3" type="ORF">EAS64_20385</name>
</gene>
<dbReference type="InterPro" id="IPR000873">
    <property type="entry name" value="AMP-dep_synth/lig_dom"/>
</dbReference>
<feature type="domain" description="AMP-dependent synthetase/ligase" evidence="1">
    <location>
        <begin position="8"/>
        <end position="362"/>
    </location>
</feature>
<sequence>MYPGTFARIDPDRTAAVMARTGERLSYAELEDRSRRLSRLLYDAGLRRGDVVALFTDNALPAFEVYWAALRSGLYLTAVNSHLTVEEAGYIVADSGARALVVSAGLGELAAEVAAGATAAKTRLAYGGAVTGCDPYEAALDAAGELDVPELWSGSTMLYSSGTTGRPKGVRPPLPEHKVDEQDAALTLLARFFFDFGGDQPPVYLSPAPLYHAAPLRWCGTAQAVGGTVVLMDRFDAAQALEAIEQYRVTHSQWVPTHFVRMLRLPDEERQRYDLSSHRVAVHAAAPCPVDVKRAMIDWWGPILREYYSSTEGSGFTFIDSAQWADRPGSVGKPVLGVLRICDPEGNELPAGEVGTVYFEQEQAPFEYLHDAAKTEASRHSGHPNWTTVGDMGYADEDGFLYLTDRKAFMIISGGVNIYPQEIESALALHPAVADVAVIGVPNPEMGEEVKAVVQPSADAEPGDELAAELTAYLRGRIAGFKIPRSFVFAAELPRTPTGKLLKNEVKKIYG</sequence>
<dbReference type="InterPro" id="IPR045851">
    <property type="entry name" value="AMP-bd_C_sf"/>
</dbReference>
<dbReference type="InterPro" id="IPR050237">
    <property type="entry name" value="ATP-dep_AMP-bd_enzyme"/>
</dbReference>
<organism evidence="3 4">
    <name type="scientific">Trebonia kvetii</name>
    <dbReference type="NCBI Taxonomy" id="2480626"/>
    <lineage>
        <taxon>Bacteria</taxon>
        <taxon>Bacillati</taxon>
        <taxon>Actinomycetota</taxon>
        <taxon>Actinomycetes</taxon>
        <taxon>Streptosporangiales</taxon>
        <taxon>Treboniaceae</taxon>
        <taxon>Trebonia</taxon>
    </lineage>
</organism>
<dbReference type="InterPro" id="IPR020845">
    <property type="entry name" value="AMP-binding_CS"/>
</dbReference>
<dbReference type="GO" id="GO:0016878">
    <property type="term" value="F:acid-thiol ligase activity"/>
    <property type="evidence" value="ECO:0007669"/>
    <property type="project" value="UniProtKB-ARBA"/>
</dbReference>
<dbReference type="OrthoDB" id="9803968at2"/>
<evidence type="ECO:0000313" key="4">
    <source>
        <dbReference type="Proteomes" id="UP000460272"/>
    </source>
</evidence>
<name>A0A6P2BZK9_9ACTN</name>
<protein>
    <submittedName>
        <fullName evidence="3">Acyl-CoA synthetase</fullName>
    </submittedName>
</protein>
<dbReference type="InterPro" id="IPR042099">
    <property type="entry name" value="ANL_N_sf"/>
</dbReference>
<dbReference type="Gene3D" id="3.40.50.12780">
    <property type="entry name" value="N-terminal domain of ligase-like"/>
    <property type="match status" value="1"/>
</dbReference>
<dbReference type="AlphaFoldDB" id="A0A6P2BZK9"/>
<dbReference type="SUPFAM" id="SSF56801">
    <property type="entry name" value="Acetyl-CoA synthetase-like"/>
    <property type="match status" value="1"/>
</dbReference>
<dbReference type="InterPro" id="IPR025110">
    <property type="entry name" value="AMP-bd_C"/>
</dbReference>
<dbReference type="PANTHER" id="PTHR43767:SF1">
    <property type="entry name" value="NONRIBOSOMAL PEPTIDE SYNTHASE PES1 (EUROFUNG)-RELATED"/>
    <property type="match status" value="1"/>
</dbReference>
<dbReference type="Pfam" id="PF13193">
    <property type="entry name" value="AMP-binding_C"/>
    <property type="match status" value="1"/>
</dbReference>
<dbReference type="Proteomes" id="UP000460272">
    <property type="component" value="Unassembled WGS sequence"/>
</dbReference>